<dbReference type="Gene3D" id="2.40.70.10">
    <property type="entry name" value="Acid Proteases"/>
    <property type="match status" value="1"/>
</dbReference>
<reference evidence="1 2" key="1">
    <citation type="submission" date="2017-12" db="EMBL/GenBank/DDBJ databases">
        <title>Phylogenetic diversity of female urinary microbiome.</title>
        <authorList>
            <person name="Thomas-White K."/>
            <person name="Wolfe A.J."/>
        </authorList>
    </citation>
    <scope>NUCLEOTIDE SEQUENCE [LARGE SCALE GENOMIC DNA]</scope>
    <source>
        <strain evidence="1 2">UMB0119</strain>
    </source>
</reference>
<evidence type="ECO:0000313" key="1">
    <source>
        <dbReference type="EMBL" id="PKZ17260.1"/>
    </source>
</evidence>
<gene>
    <name evidence="1" type="ORF">CYJ34_00705</name>
</gene>
<dbReference type="RefSeq" id="WP_101539429.1">
    <property type="nucleotide sequence ID" value="NZ_PKGS01000001.1"/>
</dbReference>
<dbReference type="Proteomes" id="UP000234335">
    <property type="component" value="Unassembled WGS sequence"/>
</dbReference>
<organism evidence="1 2">
    <name type="scientific">Anaerococcus octavius</name>
    <dbReference type="NCBI Taxonomy" id="54007"/>
    <lineage>
        <taxon>Bacteria</taxon>
        <taxon>Bacillati</taxon>
        <taxon>Bacillota</taxon>
        <taxon>Tissierellia</taxon>
        <taxon>Tissierellales</taxon>
        <taxon>Peptoniphilaceae</taxon>
        <taxon>Anaerococcus</taxon>
    </lineage>
</organism>
<accession>A0A2I1MAV9</accession>
<dbReference type="InterPro" id="IPR021109">
    <property type="entry name" value="Peptidase_aspartic_dom_sf"/>
</dbReference>
<keyword evidence="2" id="KW-1185">Reference proteome</keyword>
<dbReference type="AlphaFoldDB" id="A0A2I1MAV9"/>
<evidence type="ECO:0000313" key="2">
    <source>
        <dbReference type="Proteomes" id="UP000234335"/>
    </source>
</evidence>
<sequence>MKFTKVEISDKEYLNYIFLNAKVGGQPVTAMFDTKGNSLLKKSIADKIDIRYIDEKPIDEKRGWRRARVNLKLGGLEIGSAPIIVANDENFDLPEDQTGNKYPADFILGWNIISQLCFRGDAKTKDFEVQVDDFRENSSKESSNLPIVYIEFDGQRVLSGIDTSKPLTTVSQDIFDKILKNKDNANTIEMLGLEDENLTYETKLIFKIDEDMISLPSAGLNPKLNEGDVKILFGADLFANTTWAMYCPMRYMRARQL</sequence>
<dbReference type="EMBL" id="PKGS01000001">
    <property type="protein sequence ID" value="PKZ17260.1"/>
    <property type="molecule type" value="Genomic_DNA"/>
</dbReference>
<name>A0A2I1MAV9_9FIRM</name>
<comment type="caution">
    <text evidence="1">The sequence shown here is derived from an EMBL/GenBank/DDBJ whole genome shotgun (WGS) entry which is preliminary data.</text>
</comment>
<proteinExistence type="predicted"/>
<protein>
    <submittedName>
        <fullName evidence="1">Uncharacterized protein</fullName>
    </submittedName>
</protein>